<reference evidence="1" key="1">
    <citation type="journal article" date="2022" name="bioRxiv">
        <title>Sequencing and chromosome-scale assembly of the giantPleurodeles waltlgenome.</title>
        <authorList>
            <person name="Brown T."/>
            <person name="Elewa A."/>
            <person name="Iarovenko S."/>
            <person name="Subramanian E."/>
            <person name="Araus A.J."/>
            <person name="Petzold A."/>
            <person name="Susuki M."/>
            <person name="Suzuki K.-i.T."/>
            <person name="Hayashi T."/>
            <person name="Toyoda A."/>
            <person name="Oliveira C."/>
            <person name="Osipova E."/>
            <person name="Leigh N.D."/>
            <person name="Simon A."/>
            <person name="Yun M.H."/>
        </authorList>
    </citation>
    <scope>NUCLEOTIDE SEQUENCE</scope>
    <source>
        <strain evidence="1">20211129_DDA</strain>
        <tissue evidence="1">Liver</tissue>
    </source>
</reference>
<dbReference type="Proteomes" id="UP001066276">
    <property type="component" value="Chromosome 1_2"/>
</dbReference>
<organism evidence="1 2">
    <name type="scientific">Pleurodeles waltl</name>
    <name type="common">Iberian ribbed newt</name>
    <dbReference type="NCBI Taxonomy" id="8319"/>
    <lineage>
        <taxon>Eukaryota</taxon>
        <taxon>Metazoa</taxon>
        <taxon>Chordata</taxon>
        <taxon>Craniata</taxon>
        <taxon>Vertebrata</taxon>
        <taxon>Euteleostomi</taxon>
        <taxon>Amphibia</taxon>
        <taxon>Batrachia</taxon>
        <taxon>Caudata</taxon>
        <taxon>Salamandroidea</taxon>
        <taxon>Salamandridae</taxon>
        <taxon>Pleurodelinae</taxon>
        <taxon>Pleurodeles</taxon>
    </lineage>
</organism>
<dbReference type="AlphaFoldDB" id="A0AAV7W9K2"/>
<evidence type="ECO:0000313" key="2">
    <source>
        <dbReference type="Proteomes" id="UP001066276"/>
    </source>
</evidence>
<keyword evidence="2" id="KW-1185">Reference proteome</keyword>
<proteinExistence type="predicted"/>
<gene>
    <name evidence="1" type="ORF">NDU88_006071</name>
</gene>
<name>A0AAV7W9K2_PLEWA</name>
<accession>A0AAV7W9K2</accession>
<comment type="caution">
    <text evidence="1">The sequence shown here is derived from an EMBL/GenBank/DDBJ whole genome shotgun (WGS) entry which is preliminary data.</text>
</comment>
<sequence length="104" mass="12200">MSDLNVEKEGSQEEFIRRIVYEEVKAVVQESMRQALGNRKGMDEEKFYSVSEDEDRLRGLELEYKDDLEDDFGTVFRANSDEELLDPLGGKLFEPKDIRHPRDK</sequence>
<dbReference type="EMBL" id="JANPWB010000002">
    <property type="protein sequence ID" value="KAJ1210709.1"/>
    <property type="molecule type" value="Genomic_DNA"/>
</dbReference>
<protein>
    <submittedName>
        <fullName evidence="1">Uncharacterized protein</fullName>
    </submittedName>
</protein>
<evidence type="ECO:0000313" key="1">
    <source>
        <dbReference type="EMBL" id="KAJ1210709.1"/>
    </source>
</evidence>